<name>A0ABT0YU93_9BURK</name>
<dbReference type="EMBL" id="JAMKFE010000018">
    <property type="protein sequence ID" value="MCM5682325.1"/>
    <property type="molecule type" value="Genomic_DNA"/>
</dbReference>
<keyword evidence="2" id="KW-1185">Reference proteome</keyword>
<dbReference type="Gene3D" id="3.40.50.2300">
    <property type="match status" value="1"/>
</dbReference>
<evidence type="ECO:0000313" key="1">
    <source>
        <dbReference type="EMBL" id="MCM5682325.1"/>
    </source>
</evidence>
<evidence type="ECO:0000313" key="2">
    <source>
        <dbReference type="Proteomes" id="UP001165541"/>
    </source>
</evidence>
<dbReference type="InterPro" id="IPR036196">
    <property type="entry name" value="Ptyr_pPase_sf"/>
</dbReference>
<reference evidence="1" key="1">
    <citation type="submission" date="2022-05" db="EMBL/GenBank/DDBJ databases">
        <title>Schlegelella sp. nov., isolated from mangrove soil.</title>
        <authorList>
            <person name="Liu Y."/>
            <person name="Ge X."/>
            <person name="Liu W."/>
        </authorList>
    </citation>
    <scope>NUCLEOTIDE SEQUENCE</scope>
    <source>
        <strain evidence="1">S2-27</strain>
    </source>
</reference>
<gene>
    <name evidence="1" type="ORF">M8A51_22585</name>
</gene>
<proteinExistence type="predicted"/>
<dbReference type="PIRSF" id="PIRSF029416">
    <property type="entry name" value="UCP029416_PTP"/>
    <property type="match status" value="1"/>
</dbReference>
<dbReference type="SUPFAM" id="SSF52788">
    <property type="entry name" value="Phosphotyrosine protein phosphatases I"/>
    <property type="match status" value="1"/>
</dbReference>
<sequence length="106" mass="12060">MRLLFICGRNRMRSPTAEALFDGHEQVQTLSAGVNPDADVPVSVELIDWADRIYVMERTHRDALNARFGKALSGKRVTCLGIPDRYEYMQPQLIEVLRHKLAHLLG</sequence>
<organism evidence="1 2">
    <name type="scientific">Caldimonas mangrovi</name>
    <dbReference type="NCBI Taxonomy" id="2944811"/>
    <lineage>
        <taxon>Bacteria</taxon>
        <taxon>Pseudomonadati</taxon>
        <taxon>Pseudomonadota</taxon>
        <taxon>Betaproteobacteria</taxon>
        <taxon>Burkholderiales</taxon>
        <taxon>Sphaerotilaceae</taxon>
        <taxon>Caldimonas</taxon>
    </lineage>
</organism>
<dbReference type="InterPro" id="IPR016919">
    <property type="entry name" value="UCP029416_PTP"/>
</dbReference>
<accession>A0ABT0YU93</accession>
<dbReference type="Proteomes" id="UP001165541">
    <property type="component" value="Unassembled WGS sequence"/>
</dbReference>
<comment type="caution">
    <text evidence="1">The sequence shown here is derived from an EMBL/GenBank/DDBJ whole genome shotgun (WGS) entry which is preliminary data.</text>
</comment>
<dbReference type="RefSeq" id="WP_251780802.1">
    <property type="nucleotide sequence ID" value="NZ_JAMKFE010000018.1"/>
</dbReference>
<protein>
    <submittedName>
        <fullName evidence="1">Phosphotyrosine protein phosphatase</fullName>
    </submittedName>
</protein>